<comment type="caution">
    <text evidence="1">The sequence shown here is derived from an EMBL/GenBank/DDBJ whole genome shotgun (WGS) entry which is preliminary data.</text>
</comment>
<gene>
    <name evidence="1" type="ORF">Q428_05615</name>
</gene>
<organism evidence="1 2">
    <name type="scientific">Fervidicella metallireducens AeB</name>
    <dbReference type="NCBI Taxonomy" id="1403537"/>
    <lineage>
        <taxon>Bacteria</taxon>
        <taxon>Bacillati</taxon>
        <taxon>Bacillota</taxon>
        <taxon>Clostridia</taxon>
        <taxon>Eubacteriales</taxon>
        <taxon>Clostridiaceae</taxon>
        <taxon>Fervidicella</taxon>
    </lineage>
</organism>
<dbReference type="InterPro" id="IPR052944">
    <property type="entry name" value="Sporulation_related"/>
</dbReference>
<dbReference type="Proteomes" id="UP000019681">
    <property type="component" value="Unassembled WGS sequence"/>
</dbReference>
<proteinExistence type="predicted"/>
<dbReference type="STRING" id="1403537.Q428_05615"/>
<dbReference type="EMBL" id="AZQP01000012">
    <property type="protein sequence ID" value="EYE88895.1"/>
    <property type="molecule type" value="Genomic_DNA"/>
</dbReference>
<keyword evidence="2" id="KW-1185">Reference proteome</keyword>
<dbReference type="Gene3D" id="2.50.20.10">
    <property type="entry name" value="Lipoprotein localisation LolA/LolB/LppX"/>
    <property type="match status" value="1"/>
</dbReference>
<reference evidence="1 2" key="1">
    <citation type="journal article" date="2014" name="Genome Announc.">
        <title>Draft Genome Sequence of Fervidicella metallireducens Strain AeBT, an Iron-Reducing Thermoanaerobe from the Great Artesian Basin.</title>
        <authorList>
            <person name="Patel B.K."/>
        </authorList>
    </citation>
    <scope>NUCLEOTIDE SEQUENCE [LARGE SCALE GENOMIC DNA]</scope>
    <source>
        <strain evidence="1 2">AeB</strain>
    </source>
</reference>
<dbReference type="RefSeq" id="WP_035378912.1">
    <property type="nucleotide sequence ID" value="NZ_AZQP01000012.1"/>
</dbReference>
<dbReference type="AlphaFoldDB" id="A0A017RY76"/>
<dbReference type="SUPFAM" id="SSF89392">
    <property type="entry name" value="Prokaryotic lipoproteins and lipoprotein localization factors"/>
    <property type="match status" value="1"/>
</dbReference>
<name>A0A017RY76_9CLOT</name>
<evidence type="ECO:0008006" key="3">
    <source>
        <dbReference type="Google" id="ProtNLM"/>
    </source>
</evidence>
<dbReference type="PANTHER" id="PTHR37507">
    <property type="entry name" value="SPORULATION PROTEIN YDCC"/>
    <property type="match status" value="1"/>
</dbReference>
<dbReference type="PANTHER" id="PTHR37507:SF2">
    <property type="entry name" value="SPORULATION PROTEIN YDCC"/>
    <property type="match status" value="1"/>
</dbReference>
<evidence type="ECO:0000313" key="2">
    <source>
        <dbReference type="Proteomes" id="UP000019681"/>
    </source>
</evidence>
<dbReference type="PROSITE" id="PS51257">
    <property type="entry name" value="PROKAR_LIPOPROTEIN"/>
    <property type="match status" value="1"/>
</dbReference>
<accession>A0A017RY76</accession>
<sequence>MKKVLYIMILFTALFTSCGKTTEMYDVHKKIAEMKGYTSNAEIEIVGSKGTSIYKVKQYYLSPDKVRIEVLEPDFIRGKITIYNGEKWIIYNPLINQKLQVKESKNSEEFIYLGVLQKSLLSGEEAKFKYANRDGKDYIEIKATIPGGNKYRRSVVLYVTKENYYPVFMEIYDDDNNVVVKVKYSDFVYDGNINLSLFKLD</sequence>
<dbReference type="InterPro" id="IPR029046">
    <property type="entry name" value="LolA/LolB/LppX"/>
</dbReference>
<evidence type="ECO:0000313" key="1">
    <source>
        <dbReference type="EMBL" id="EYE88895.1"/>
    </source>
</evidence>
<protein>
    <recommendedName>
        <fullName evidence="3">Outer membrane lipoprotein-sorting protein</fullName>
    </recommendedName>
</protein>